<dbReference type="AlphaFoldDB" id="G2DFQ8"/>
<dbReference type="SMART" id="SM00938">
    <property type="entry name" value="P-II"/>
    <property type="match status" value="1"/>
</dbReference>
<evidence type="ECO:0000313" key="2">
    <source>
        <dbReference type="Proteomes" id="UP000004491"/>
    </source>
</evidence>
<dbReference type="Pfam" id="PF00543">
    <property type="entry name" value="P-II"/>
    <property type="match status" value="1"/>
</dbReference>
<dbReference type="PROSITE" id="PS51343">
    <property type="entry name" value="PII_GLNB_DOM"/>
    <property type="match status" value="1"/>
</dbReference>
<dbReference type="GO" id="GO:0006808">
    <property type="term" value="P:regulation of nitrogen utilization"/>
    <property type="evidence" value="ECO:0007669"/>
    <property type="project" value="InterPro"/>
</dbReference>
<dbReference type="GO" id="GO:0030234">
    <property type="term" value="F:enzyme regulator activity"/>
    <property type="evidence" value="ECO:0007669"/>
    <property type="project" value="InterPro"/>
</dbReference>
<dbReference type="InterPro" id="IPR002187">
    <property type="entry name" value="N-reg_PII"/>
</dbReference>
<dbReference type="InterPro" id="IPR015867">
    <property type="entry name" value="N-reg_PII/ATP_PRibTrfase_C"/>
</dbReference>
<evidence type="ECO:0000313" key="1">
    <source>
        <dbReference type="EMBL" id="EGV50544.1"/>
    </source>
</evidence>
<organism evidence="1 2">
    <name type="scientific">endosymbiont of Riftia pachyptila</name>
    <name type="common">vent Ph05</name>
    <dbReference type="NCBI Taxonomy" id="1048808"/>
    <lineage>
        <taxon>Bacteria</taxon>
        <taxon>Pseudomonadati</taxon>
        <taxon>Pseudomonadota</taxon>
        <taxon>Gammaproteobacteria</taxon>
        <taxon>sulfur-oxidizing symbionts</taxon>
    </lineage>
</organism>
<dbReference type="SUPFAM" id="SSF54913">
    <property type="entry name" value="GlnB-like"/>
    <property type="match status" value="1"/>
</dbReference>
<comment type="caution">
    <text evidence="1">The sequence shown here is derived from an EMBL/GenBank/DDBJ whole genome shotgun (WGS) entry which is preliminary data.</text>
</comment>
<accession>G2DFQ8</accession>
<sequence>MPSSASGGANANTVNSSRKIEMRFKLIIALVEDSETNAVLEAARKAGATGSTVINQARGEGVKQAKTFFGLTLETQRDMVLLMVEEHLSRTILERIAEAGHFDERPGTGIAFQLNIEDAVGVSHQIQTLAQVIEEEI</sequence>
<keyword evidence="2" id="KW-1185">Reference proteome</keyword>
<gene>
    <name evidence="1" type="ORF">Rifp1Sym_cw00120</name>
</gene>
<dbReference type="Proteomes" id="UP000004491">
    <property type="component" value="Unassembled WGS sequence"/>
</dbReference>
<dbReference type="InterPro" id="IPR011322">
    <property type="entry name" value="N-reg_PII-like_a/b"/>
</dbReference>
<reference evidence="1" key="1">
    <citation type="journal article" date="2011" name="ISME J.">
        <title>The endosymbionts of the deep-sea tubeworms Riftia pachyptila and Tevnia jerichonana share an identical physiology as revealed by proteogenomic analyses.</title>
        <authorList>
            <person name="Gardebrecht A."/>
            <person name="Markert S."/>
            <person name="Felbeck H."/>
            <person name="Thuermer A."/>
            <person name="Albrecht D."/>
            <person name="Wollherr A."/>
            <person name="Kabisch J."/>
            <person name="Lehmann R."/>
            <person name="Daniel R."/>
            <person name="Liesegang H."/>
            <person name="Hecker M."/>
            <person name="Sievert S.M."/>
            <person name="Schweder T."/>
        </authorList>
    </citation>
    <scope>NUCLEOTIDE SEQUENCE [LARGE SCALE GENOMIC DNA]</scope>
</reference>
<proteinExistence type="predicted"/>
<name>G2DFQ8_9GAMM</name>
<dbReference type="EMBL" id="AFOC01000076">
    <property type="protein sequence ID" value="EGV50544.1"/>
    <property type="molecule type" value="Genomic_DNA"/>
</dbReference>
<protein>
    <submittedName>
        <fullName evidence="1">Putative nitrogen regulatory protein P-II</fullName>
    </submittedName>
</protein>
<dbReference type="PATRIC" id="fig|1048808.3.peg.2481"/>
<dbReference type="Gene3D" id="3.30.70.120">
    <property type="match status" value="1"/>
</dbReference>